<protein>
    <submittedName>
        <fullName evidence="2">Uncharacterized protein</fullName>
    </submittedName>
</protein>
<feature type="compositionally biased region" description="Polar residues" evidence="1">
    <location>
        <begin position="182"/>
        <end position="194"/>
    </location>
</feature>
<feature type="compositionally biased region" description="Pro residues" evidence="1">
    <location>
        <begin position="117"/>
        <end position="127"/>
    </location>
</feature>
<sequence>MGGLVKQPSRLFNLKLVRKHFPEGITAPKTSSSSKQNTKPKGRGSTGSNAAQPGLVEDPTESEGSPNEDYQKTSDDIWDMFWKPGPGETAEDVRAFLAKKQYPAMLSPAELGTLEQPSPPPTKPLPQIPAHARPHTAPQRVTPREGDRQLPPWTPQTTRPQVRKMGATYSPFPKLNNAFPPRTTSITPSWQSTRDMQKPQRPPRPDVTATQQAHRHIAKHYHDMSKQREKTPEELREDAYQDLLQQVTKAPRTQSAITGSCRRDFIRPLDEVIMSTRVEVAEPSPQSPQYSALFMPPVEDDWDEFTPILSRPPSPKHYRSAVSLEHSPQIALQSSRPTTAVQ</sequence>
<feature type="region of interest" description="Disordered" evidence="1">
    <location>
        <begin position="304"/>
        <end position="342"/>
    </location>
</feature>
<dbReference type="Proteomes" id="UP000777438">
    <property type="component" value="Unassembled WGS sequence"/>
</dbReference>
<feature type="non-terminal residue" evidence="2">
    <location>
        <position position="342"/>
    </location>
</feature>
<feature type="region of interest" description="Disordered" evidence="1">
    <location>
        <begin position="108"/>
        <end position="235"/>
    </location>
</feature>
<comment type="caution">
    <text evidence="2">The sequence shown here is derived from an EMBL/GenBank/DDBJ whole genome shotgun (WGS) entry which is preliminary data.</text>
</comment>
<dbReference type="OrthoDB" id="4775454at2759"/>
<reference evidence="2 3" key="1">
    <citation type="journal article" date="2021" name="Nat. Commun.">
        <title>Genetic determinants of endophytism in the Arabidopsis root mycobiome.</title>
        <authorList>
            <person name="Mesny F."/>
            <person name="Miyauchi S."/>
            <person name="Thiergart T."/>
            <person name="Pickel B."/>
            <person name="Atanasova L."/>
            <person name="Karlsson M."/>
            <person name="Huettel B."/>
            <person name="Barry K.W."/>
            <person name="Haridas S."/>
            <person name="Chen C."/>
            <person name="Bauer D."/>
            <person name="Andreopoulos W."/>
            <person name="Pangilinan J."/>
            <person name="LaButti K."/>
            <person name="Riley R."/>
            <person name="Lipzen A."/>
            <person name="Clum A."/>
            <person name="Drula E."/>
            <person name="Henrissat B."/>
            <person name="Kohler A."/>
            <person name="Grigoriev I.V."/>
            <person name="Martin F.M."/>
            <person name="Hacquard S."/>
        </authorList>
    </citation>
    <scope>NUCLEOTIDE SEQUENCE [LARGE SCALE GENOMIC DNA]</scope>
    <source>
        <strain evidence="2 3">MPI-CAGE-CH-0241</strain>
    </source>
</reference>
<gene>
    <name evidence="2" type="ORF">B0T10DRAFT_377468</name>
</gene>
<feature type="region of interest" description="Disordered" evidence="1">
    <location>
        <begin position="22"/>
        <end position="85"/>
    </location>
</feature>
<name>A0A9P8W9A3_9HYPO</name>
<evidence type="ECO:0000313" key="3">
    <source>
        <dbReference type="Proteomes" id="UP000777438"/>
    </source>
</evidence>
<keyword evidence="3" id="KW-1185">Reference proteome</keyword>
<organism evidence="2 3">
    <name type="scientific">Thelonectria olida</name>
    <dbReference type="NCBI Taxonomy" id="1576542"/>
    <lineage>
        <taxon>Eukaryota</taxon>
        <taxon>Fungi</taxon>
        <taxon>Dikarya</taxon>
        <taxon>Ascomycota</taxon>
        <taxon>Pezizomycotina</taxon>
        <taxon>Sordariomycetes</taxon>
        <taxon>Hypocreomycetidae</taxon>
        <taxon>Hypocreales</taxon>
        <taxon>Nectriaceae</taxon>
        <taxon>Thelonectria</taxon>
    </lineage>
</organism>
<dbReference type="AlphaFoldDB" id="A0A9P8W9A3"/>
<proteinExistence type="predicted"/>
<feature type="compositionally biased region" description="Polar residues" evidence="1">
    <location>
        <begin position="330"/>
        <end position="342"/>
    </location>
</feature>
<evidence type="ECO:0000256" key="1">
    <source>
        <dbReference type="SAM" id="MobiDB-lite"/>
    </source>
</evidence>
<accession>A0A9P8W9A3</accession>
<evidence type="ECO:0000313" key="2">
    <source>
        <dbReference type="EMBL" id="KAH6894054.1"/>
    </source>
</evidence>
<feature type="compositionally biased region" description="Basic and acidic residues" evidence="1">
    <location>
        <begin position="220"/>
        <end position="235"/>
    </location>
</feature>
<dbReference type="EMBL" id="JAGPYM010000005">
    <property type="protein sequence ID" value="KAH6894054.1"/>
    <property type="molecule type" value="Genomic_DNA"/>
</dbReference>
<feature type="compositionally biased region" description="Polar residues" evidence="1">
    <location>
        <begin position="28"/>
        <end position="39"/>
    </location>
</feature>